<dbReference type="Proteomes" id="UP000053097">
    <property type="component" value="Unassembled WGS sequence"/>
</dbReference>
<name>A0A026X2L0_OOCBI</name>
<dbReference type="AlphaFoldDB" id="A0A026X2L0"/>
<protein>
    <submittedName>
        <fullName evidence="1">Uncharacterized protein</fullName>
    </submittedName>
</protein>
<accession>A0A026X2L0</accession>
<organism evidence="1 2">
    <name type="scientific">Ooceraea biroi</name>
    <name type="common">Clonal raider ant</name>
    <name type="synonym">Cerapachys biroi</name>
    <dbReference type="NCBI Taxonomy" id="2015173"/>
    <lineage>
        <taxon>Eukaryota</taxon>
        <taxon>Metazoa</taxon>
        <taxon>Ecdysozoa</taxon>
        <taxon>Arthropoda</taxon>
        <taxon>Hexapoda</taxon>
        <taxon>Insecta</taxon>
        <taxon>Pterygota</taxon>
        <taxon>Neoptera</taxon>
        <taxon>Endopterygota</taxon>
        <taxon>Hymenoptera</taxon>
        <taxon>Apocrita</taxon>
        <taxon>Aculeata</taxon>
        <taxon>Formicoidea</taxon>
        <taxon>Formicidae</taxon>
        <taxon>Dorylinae</taxon>
        <taxon>Ooceraea</taxon>
    </lineage>
</organism>
<keyword evidence="2" id="KW-1185">Reference proteome</keyword>
<evidence type="ECO:0000313" key="1">
    <source>
        <dbReference type="EMBL" id="EZA62246.1"/>
    </source>
</evidence>
<sequence>MREKQRERDREKDGMMVIDYANDQTGGWCSDSSPAADAIAVWQFAAVRVHLTRFKTAAIIDGANEKERKKIEDPGWEIDQ</sequence>
<dbReference type="EMBL" id="KK107024">
    <property type="protein sequence ID" value="EZA62246.1"/>
    <property type="molecule type" value="Genomic_DNA"/>
</dbReference>
<reference evidence="1 2" key="1">
    <citation type="journal article" date="2014" name="Curr. Biol.">
        <title>The genome of the clonal raider ant Cerapachys biroi.</title>
        <authorList>
            <person name="Oxley P.R."/>
            <person name="Ji L."/>
            <person name="Fetter-Pruneda I."/>
            <person name="McKenzie S.K."/>
            <person name="Li C."/>
            <person name="Hu H."/>
            <person name="Zhang G."/>
            <person name="Kronauer D.J."/>
        </authorList>
    </citation>
    <scope>NUCLEOTIDE SEQUENCE [LARGE SCALE GENOMIC DNA]</scope>
</reference>
<evidence type="ECO:0000313" key="2">
    <source>
        <dbReference type="Proteomes" id="UP000053097"/>
    </source>
</evidence>
<gene>
    <name evidence="1" type="ORF">X777_00614</name>
</gene>
<proteinExistence type="predicted"/>